<keyword evidence="4 11" id="KW-0489">Methyltransferase</keyword>
<dbReference type="CDD" id="cd06445">
    <property type="entry name" value="ATase"/>
    <property type="match status" value="1"/>
</dbReference>
<dbReference type="OrthoDB" id="9802228at2"/>
<accession>A0A1G8SB00</accession>
<comment type="catalytic activity">
    <reaction evidence="8">
        <text>a 6-O-methyl-2'-deoxyguanosine in DNA + L-cysteinyl-[protein] = S-methyl-L-cysteinyl-[protein] + a 2'-deoxyguanosine in DNA</text>
        <dbReference type="Rhea" id="RHEA:24000"/>
        <dbReference type="Rhea" id="RHEA-COMP:10131"/>
        <dbReference type="Rhea" id="RHEA-COMP:10132"/>
        <dbReference type="Rhea" id="RHEA-COMP:11367"/>
        <dbReference type="Rhea" id="RHEA-COMP:11368"/>
        <dbReference type="ChEBI" id="CHEBI:29950"/>
        <dbReference type="ChEBI" id="CHEBI:82612"/>
        <dbReference type="ChEBI" id="CHEBI:85445"/>
        <dbReference type="ChEBI" id="CHEBI:85448"/>
        <dbReference type="EC" id="2.1.1.63"/>
    </reaction>
</comment>
<keyword evidence="7" id="KW-0234">DNA repair</keyword>
<dbReference type="PANTHER" id="PTHR10815">
    <property type="entry name" value="METHYLATED-DNA--PROTEIN-CYSTEINE METHYLTRANSFERASE"/>
    <property type="match status" value="1"/>
</dbReference>
<comment type="similarity">
    <text evidence="2">Belongs to the MGMT family.</text>
</comment>
<evidence type="ECO:0000256" key="8">
    <source>
        <dbReference type="ARBA" id="ARBA00049348"/>
    </source>
</evidence>
<dbReference type="Proteomes" id="UP000198853">
    <property type="component" value="Unassembled WGS sequence"/>
</dbReference>
<evidence type="ECO:0000313" key="11">
    <source>
        <dbReference type="EMBL" id="SDJ26377.1"/>
    </source>
</evidence>
<name>A0A1G8SB00_9BACI</name>
<evidence type="ECO:0000256" key="1">
    <source>
        <dbReference type="ARBA" id="ARBA00001286"/>
    </source>
</evidence>
<dbReference type="InterPro" id="IPR008332">
    <property type="entry name" value="MethylG_MeTrfase_N"/>
</dbReference>
<dbReference type="AlphaFoldDB" id="A0A1G8SB00"/>
<evidence type="ECO:0000259" key="10">
    <source>
        <dbReference type="Pfam" id="PF02870"/>
    </source>
</evidence>
<evidence type="ECO:0000256" key="5">
    <source>
        <dbReference type="ARBA" id="ARBA00022679"/>
    </source>
</evidence>
<evidence type="ECO:0000256" key="7">
    <source>
        <dbReference type="ARBA" id="ARBA00023204"/>
    </source>
</evidence>
<dbReference type="InterPro" id="IPR036631">
    <property type="entry name" value="MGMT_N_sf"/>
</dbReference>
<dbReference type="FunFam" id="1.10.10.10:FF:000214">
    <property type="entry name" value="Methylated-DNA--protein-cysteine methyltransferase"/>
    <property type="match status" value="1"/>
</dbReference>
<evidence type="ECO:0000313" key="12">
    <source>
        <dbReference type="Proteomes" id="UP000198853"/>
    </source>
</evidence>
<dbReference type="EMBL" id="FNEN01000025">
    <property type="protein sequence ID" value="SDJ26377.1"/>
    <property type="molecule type" value="Genomic_DNA"/>
</dbReference>
<evidence type="ECO:0000256" key="6">
    <source>
        <dbReference type="ARBA" id="ARBA00022763"/>
    </source>
</evidence>
<keyword evidence="6" id="KW-0227">DNA damage</keyword>
<dbReference type="Gene3D" id="1.10.10.10">
    <property type="entry name" value="Winged helix-like DNA-binding domain superfamily/Winged helix DNA-binding domain"/>
    <property type="match status" value="1"/>
</dbReference>
<keyword evidence="5 11" id="KW-0808">Transferase</keyword>
<feature type="domain" description="Methylguanine DNA methyltransferase ribonuclease-like" evidence="10">
    <location>
        <begin position="5"/>
        <end position="81"/>
    </location>
</feature>
<dbReference type="InterPro" id="IPR036388">
    <property type="entry name" value="WH-like_DNA-bd_sf"/>
</dbReference>
<dbReference type="Pfam" id="PF01035">
    <property type="entry name" value="DNA_binding_1"/>
    <property type="match status" value="1"/>
</dbReference>
<evidence type="ECO:0000256" key="2">
    <source>
        <dbReference type="ARBA" id="ARBA00008711"/>
    </source>
</evidence>
<dbReference type="GO" id="GO:0006281">
    <property type="term" value="P:DNA repair"/>
    <property type="evidence" value="ECO:0007669"/>
    <property type="project" value="UniProtKB-KW"/>
</dbReference>
<dbReference type="GO" id="GO:0032259">
    <property type="term" value="P:methylation"/>
    <property type="evidence" value="ECO:0007669"/>
    <property type="project" value="UniProtKB-KW"/>
</dbReference>
<feature type="domain" description="Methylated-DNA-[protein]-cysteine S-methyltransferase DNA binding" evidence="9">
    <location>
        <begin position="85"/>
        <end position="164"/>
    </location>
</feature>
<dbReference type="Pfam" id="PF02870">
    <property type="entry name" value="Methyltransf_1N"/>
    <property type="match status" value="1"/>
</dbReference>
<protein>
    <recommendedName>
        <fullName evidence="3">methylated-DNA--[protein]-cysteine S-methyltransferase</fullName>
        <ecNumber evidence="3">2.1.1.63</ecNumber>
    </recommendedName>
</protein>
<dbReference type="GO" id="GO:0003908">
    <property type="term" value="F:methylated-DNA-[protein]-cysteine S-methyltransferase activity"/>
    <property type="evidence" value="ECO:0007669"/>
    <property type="project" value="UniProtKB-EC"/>
</dbReference>
<dbReference type="EC" id="2.1.1.63" evidence="3"/>
<dbReference type="SUPFAM" id="SSF53155">
    <property type="entry name" value="Methylated DNA-protein cysteine methyltransferase domain"/>
    <property type="match status" value="1"/>
</dbReference>
<proteinExistence type="inferred from homology"/>
<dbReference type="SUPFAM" id="SSF46767">
    <property type="entry name" value="Methylated DNA-protein cysteine methyltransferase, C-terminal domain"/>
    <property type="match status" value="1"/>
</dbReference>
<dbReference type="RefSeq" id="WP_090399990.1">
    <property type="nucleotide sequence ID" value="NZ_FNEN01000025.1"/>
</dbReference>
<dbReference type="NCBIfam" id="TIGR00589">
    <property type="entry name" value="ogt"/>
    <property type="match status" value="1"/>
</dbReference>
<dbReference type="PANTHER" id="PTHR10815:SF12">
    <property type="entry name" value="METHYLATED-DNA--PROTEIN-CYSTEINE METHYLTRANSFERASE, INDUCIBLE"/>
    <property type="match status" value="1"/>
</dbReference>
<gene>
    <name evidence="11" type="ORF">SAMN04488123_1257</name>
</gene>
<evidence type="ECO:0000256" key="3">
    <source>
        <dbReference type="ARBA" id="ARBA00011918"/>
    </source>
</evidence>
<dbReference type="InterPro" id="IPR014048">
    <property type="entry name" value="MethylDNA_cys_MeTrfase_DNA-bd"/>
</dbReference>
<evidence type="ECO:0000256" key="4">
    <source>
        <dbReference type="ARBA" id="ARBA00022603"/>
    </source>
</evidence>
<evidence type="ECO:0000259" key="9">
    <source>
        <dbReference type="Pfam" id="PF01035"/>
    </source>
</evidence>
<reference evidence="11 12" key="1">
    <citation type="submission" date="2016-10" db="EMBL/GenBank/DDBJ databases">
        <authorList>
            <person name="de Groot N.N."/>
        </authorList>
    </citation>
    <scope>NUCLEOTIDE SEQUENCE [LARGE SCALE GENOMIC DNA]</scope>
    <source>
        <strain evidence="11 12">DSM 21771</strain>
    </source>
</reference>
<comment type="catalytic activity">
    <reaction evidence="1">
        <text>a 4-O-methyl-thymidine in DNA + L-cysteinyl-[protein] = a thymidine in DNA + S-methyl-L-cysteinyl-[protein]</text>
        <dbReference type="Rhea" id="RHEA:53428"/>
        <dbReference type="Rhea" id="RHEA-COMP:10131"/>
        <dbReference type="Rhea" id="RHEA-COMP:10132"/>
        <dbReference type="Rhea" id="RHEA-COMP:13555"/>
        <dbReference type="Rhea" id="RHEA-COMP:13556"/>
        <dbReference type="ChEBI" id="CHEBI:29950"/>
        <dbReference type="ChEBI" id="CHEBI:82612"/>
        <dbReference type="ChEBI" id="CHEBI:137386"/>
        <dbReference type="ChEBI" id="CHEBI:137387"/>
        <dbReference type="EC" id="2.1.1.63"/>
    </reaction>
</comment>
<dbReference type="InterPro" id="IPR036217">
    <property type="entry name" value="MethylDNA_cys_MeTrfase_DNAb"/>
</dbReference>
<sequence length="171" mass="19405">MKRRIYWTTVEHEDWRFYLAATEKGLCFIGSPNGPLEEVKKWADRTLGEYELVADNLSFYKRELAEYLDGDRETFSQPVDLHGTAFQRDVWETLETIGYGETSTYSQVAEQLGRPKAIRAVASAIGSNPVLIAKPCHRVIGKDGSLTGYRGGLEMKKLLLEMERNAKRTAL</sequence>
<keyword evidence="12" id="KW-1185">Reference proteome</keyword>
<organism evidence="11 12">
    <name type="scientific">Natribacillus halophilus</name>
    <dbReference type="NCBI Taxonomy" id="549003"/>
    <lineage>
        <taxon>Bacteria</taxon>
        <taxon>Bacillati</taxon>
        <taxon>Bacillota</taxon>
        <taxon>Bacilli</taxon>
        <taxon>Bacillales</taxon>
        <taxon>Bacillaceae</taxon>
        <taxon>Natribacillus</taxon>
    </lineage>
</organism>